<evidence type="ECO:0000256" key="8">
    <source>
        <dbReference type="SAM" id="MobiDB-lite"/>
    </source>
</evidence>
<dbReference type="InterPro" id="IPR003595">
    <property type="entry name" value="Tyr_Pase_cat"/>
</dbReference>
<reference evidence="12 13" key="1">
    <citation type="submission" date="2019-06" db="EMBL/GenBank/DDBJ databases">
        <title>Draft genomes of female and male turbot (Scophthalmus maximus).</title>
        <authorList>
            <person name="Xu H."/>
            <person name="Xu X.-W."/>
            <person name="Shao C."/>
            <person name="Chen S."/>
        </authorList>
    </citation>
    <scope>NUCLEOTIDE SEQUENCE [LARGE SCALE GENOMIC DNA]</scope>
    <source>
        <strain evidence="12">Ysfricsl-2016a</strain>
        <tissue evidence="12">Blood</tissue>
    </source>
</reference>
<feature type="region of interest" description="Disordered" evidence="8">
    <location>
        <begin position="322"/>
        <end position="345"/>
    </location>
</feature>
<evidence type="ECO:0000313" key="12">
    <source>
        <dbReference type="EMBL" id="KAF0046724.1"/>
    </source>
</evidence>
<evidence type="ECO:0000256" key="6">
    <source>
        <dbReference type="ARBA" id="ARBA00023157"/>
    </source>
</evidence>
<feature type="compositionally biased region" description="Basic residues" evidence="8">
    <location>
        <begin position="68"/>
        <end position="77"/>
    </location>
</feature>
<dbReference type="GO" id="GO:0048731">
    <property type="term" value="P:system development"/>
    <property type="evidence" value="ECO:0007669"/>
    <property type="project" value="UniProtKB-ARBA"/>
</dbReference>
<dbReference type="Pfam" id="PF00019">
    <property type="entry name" value="TGF_beta"/>
    <property type="match status" value="1"/>
</dbReference>
<gene>
    <name evidence="12" type="ORF">F2P81_000357</name>
</gene>
<evidence type="ECO:0008006" key="14">
    <source>
        <dbReference type="Google" id="ProtNLM"/>
    </source>
</evidence>
<dbReference type="GO" id="GO:0005576">
    <property type="term" value="C:extracellular region"/>
    <property type="evidence" value="ECO:0007669"/>
    <property type="project" value="UniProtKB-SubCell"/>
</dbReference>
<organism evidence="12 13">
    <name type="scientific">Scophthalmus maximus</name>
    <name type="common">Turbot</name>
    <name type="synonym">Psetta maxima</name>
    <dbReference type="NCBI Taxonomy" id="52904"/>
    <lineage>
        <taxon>Eukaryota</taxon>
        <taxon>Metazoa</taxon>
        <taxon>Chordata</taxon>
        <taxon>Craniata</taxon>
        <taxon>Vertebrata</taxon>
        <taxon>Euteleostomi</taxon>
        <taxon>Actinopterygii</taxon>
        <taxon>Neopterygii</taxon>
        <taxon>Teleostei</taxon>
        <taxon>Neoteleostei</taxon>
        <taxon>Acanthomorphata</taxon>
        <taxon>Carangaria</taxon>
        <taxon>Pleuronectiformes</taxon>
        <taxon>Pleuronectoidei</taxon>
        <taxon>Scophthalmidae</taxon>
        <taxon>Scophthalmus</taxon>
    </lineage>
</organism>
<dbReference type="InterPro" id="IPR001839">
    <property type="entry name" value="TGF-b_C"/>
</dbReference>
<dbReference type="AlphaFoldDB" id="A0A6A4TU40"/>
<dbReference type="PRINTS" id="PR00700">
    <property type="entry name" value="PRTYPHPHTASE"/>
</dbReference>
<feature type="domain" description="Tyrosine specific protein phosphatases" evidence="10">
    <location>
        <begin position="99"/>
        <end position="148"/>
    </location>
</feature>
<dbReference type="InterPro" id="IPR000387">
    <property type="entry name" value="Tyr_Pase_dom"/>
</dbReference>
<feature type="domain" description="TGF-beta family profile" evidence="11">
    <location>
        <begin position="321"/>
        <end position="443"/>
    </location>
</feature>
<name>A0A6A4TU40_SCOMX</name>
<comment type="caution">
    <text evidence="12">The sequence shown here is derived from an EMBL/GenBank/DDBJ whole genome shotgun (WGS) entry which is preliminary data.</text>
</comment>
<proteinExistence type="inferred from homology"/>
<evidence type="ECO:0000259" key="11">
    <source>
        <dbReference type="PROSITE" id="PS51362"/>
    </source>
</evidence>
<dbReference type="Proteomes" id="UP000438429">
    <property type="component" value="Unassembled WGS sequence"/>
</dbReference>
<dbReference type="SUPFAM" id="SSF57501">
    <property type="entry name" value="Cystine-knot cytokines"/>
    <property type="match status" value="1"/>
</dbReference>
<dbReference type="InterPro" id="IPR029034">
    <property type="entry name" value="Cystine-knot_cytokine"/>
</dbReference>
<evidence type="ECO:0000256" key="5">
    <source>
        <dbReference type="ARBA" id="ARBA00023030"/>
    </source>
</evidence>
<dbReference type="CDD" id="cd19383">
    <property type="entry name" value="TGF_beta_Neurturin"/>
    <property type="match status" value="1"/>
</dbReference>
<protein>
    <recommendedName>
        <fullName evidence="14">TGF-beta family profile domain-containing protein</fullName>
    </recommendedName>
</protein>
<keyword evidence="6" id="KW-1015">Disulfide bond</keyword>
<evidence type="ECO:0000256" key="2">
    <source>
        <dbReference type="ARBA" id="ARBA00009832"/>
    </source>
</evidence>
<feature type="region of interest" description="Disordered" evidence="8">
    <location>
        <begin position="60"/>
        <end position="80"/>
    </location>
</feature>
<dbReference type="SUPFAM" id="SSF52799">
    <property type="entry name" value="(Phosphotyrosine protein) phosphatases II"/>
    <property type="match status" value="1"/>
</dbReference>
<accession>A0A6A4TU40</accession>
<comment type="similarity">
    <text evidence="2">Belongs to the TGF-beta family. GDNF subfamily.</text>
</comment>
<dbReference type="SMART" id="SM00194">
    <property type="entry name" value="PTPc"/>
    <property type="match status" value="1"/>
</dbReference>
<dbReference type="GO" id="GO:0008083">
    <property type="term" value="F:growth factor activity"/>
    <property type="evidence" value="ECO:0007669"/>
    <property type="project" value="UniProtKB-KW"/>
</dbReference>
<dbReference type="GO" id="GO:0030971">
    <property type="term" value="F:receptor tyrosine kinase binding"/>
    <property type="evidence" value="ECO:0007669"/>
    <property type="project" value="InterPro"/>
</dbReference>
<dbReference type="PROSITE" id="PS50056">
    <property type="entry name" value="TYR_PHOSPHATASE_2"/>
    <property type="match status" value="1"/>
</dbReference>
<evidence type="ECO:0000313" key="13">
    <source>
        <dbReference type="Proteomes" id="UP000438429"/>
    </source>
</evidence>
<evidence type="ECO:0000256" key="7">
    <source>
        <dbReference type="RuleBase" id="RU000354"/>
    </source>
</evidence>
<keyword evidence="4" id="KW-0732">Signal</keyword>
<dbReference type="Pfam" id="PF00102">
    <property type="entry name" value="Y_phosphatase"/>
    <property type="match status" value="1"/>
</dbReference>
<keyword evidence="3" id="KW-0964">Secreted</keyword>
<sequence>MCFINFTVATAERRQGSRDKLQQLKSHLDPLEVPVSSINEVNFPKRENIRSFGSVNVRVTTDPGARNTAHRPKRQRRLQPDVGRGIQRHQVPAAGQSASAGVGRTGVFITLSIVLERMRYEGVVDLFQTVKTLRTQRPAMVQTEDQYQLCYRAALEYLGSFDHYATSVTLMPPQEVQLGKETGEHTAERHDAESCVDAEVIHNAPETEKHVTASCSTSGLKAHLEDLLLRQSPDRGRLPVETCWRTSRAIVPLAGDQGATGCWKGAKGTCFTFPTLRLYEGNISPRNREKKLTFPFTPVSMMFQSFTEGELQHVVGTLLDRKRRKSRRLGDNQARRTKRARRPKPCSVRELEVTVSELGLGYESDETVMLRYCSGKCTAQRHNYDITMEHMMRTGFRKKGRRDKVGNGPCCRPTAFEKDFSFLDNRSRYHTVQNVSAKNCGCV</sequence>
<dbReference type="InterPro" id="IPR000242">
    <property type="entry name" value="PTP_cat"/>
</dbReference>
<dbReference type="PROSITE" id="PS51362">
    <property type="entry name" value="TGF_BETA_2"/>
    <property type="match status" value="1"/>
</dbReference>
<dbReference type="Gene3D" id="2.10.90.10">
    <property type="entry name" value="Cystine-knot cytokines"/>
    <property type="match status" value="1"/>
</dbReference>
<evidence type="ECO:0000259" key="9">
    <source>
        <dbReference type="PROSITE" id="PS50055"/>
    </source>
</evidence>
<evidence type="ECO:0000256" key="3">
    <source>
        <dbReference type="ARBA" id="ARBA00022525"/>
    </source>
</evidence>
<feature type="compositionally biased region" description="Basic residues" evidence="8">
    <location>
        <begin position="335"/>
        <end position="344"/>
    </location>
</feature>
<dbReference type="Gene3D" id="3.90.190.10">
    <property type="entry name" value="Protein tyrosine phosphatase superfamily"/>
    <property type="match status" value="1"/>
</dbReference>
<evidence type="ECO:0000259" key="10">
    <source>
        <dbReference type="PROSITE" id="PS50056"/>
    </source>
</evidence>
<dbReference type="InterPro" id="IPR043401">
    <property type="entry name" value="GDNF_fam"/>
</dbReference>
<dbReference type="SMART" id="SM00404">
    <property type="entry name" value="PTPc_motif"/>
    <property type="match status" value="1"/>
</dbReference>
<dbReference type="EMBL" id="VEVO01000001">
    <property type="protein sequence ID" value="KAF0046724.1"/>
    <property type="molecule type" value="Genomic_DNA"/>
</dbReference>
<evidence type="ECO:0000256" key="1">
    <source>
        <dbReference type="ARBA" id="ARBA00004613"/>
    </source>
</evidence>
<dbReference type="PANTHER" id="PTHR12173:SF3">
    <property type="entry name" value="NEURTURIN"/>
    <property type="match status" value="1"/>
</dbReference>
<dbReference type="InterPro" id="IPR029021">
    <property type="entry name" value="Prot-tyrosine_phosphatase-like"/>
</dbReference>
<evidence type="ECO:0000256" key="4">
    <source>
        <dbReference type="ARBA" id="ARBA00022729"/>
    </source>
</evidence>
<comment type="subcellular location">
    <subcellularLocation>
        <location evidence="1">Secreted</location>
    </subcellularLocation>
</comment>
<dbReference type="PROSITE" id="PS50055">
    <property type="entry name" value="TYR_PHOSPHATASE_PTP"/>
    <property type="match status" value="1"/>
</dbReference>
<dbReference type="GO" id="GO:0004725">
    <property type="term" value="F:protein tyrosine phosphatase activity"/>
    <property type="evidence" value="ECO:0007669"/>
    <property type="project" value="InterPro"/>
</dbReference>
<feature type="domain" description="Tyrosine-protein phosphatase" evidence="9">
    <location>
        <begin position="99"/>
        <end position="157"/>
    </location>
</feature>
<dbReference type="PANTHER" id="PTHR12173">
    <property type="entry name" value="GDNF SUBFAMILY OF TGF-BETA FAMILY"/>
    <property type="match status" value="1"/>
</dbReference>
<dbReference type="GO" id="GO:0030116">
    <property type="term" value="F:glial cell-derived neurotrophic factor receptor binding"/>
    <property type="evidence" value="ECO:0007669"/>
    <property type="project" value="InterPro"/>
</dbReference>
<keyword evidence="5 7" id="KW-0339">Growth factor</keyword>